<dbReference type="SUPFAM" id="SSF52172">
    <property type="entry name" value="CheY-like"/>
    <property type="match status" value="1"/>
</dbReference>
<dbReference type="PANTHER" id="PTHR44591:SF22">
    <property type="entry name" value="CHEY SUBFAMILY"/>
    <property type="match status" value="1"/>
</dbReference>
<organism evidence="4 5">
    <name type="scientific">Roseofilum reptotaenium AO1-A</name>
    <dbReference type="NCBI Taxonomy" id="1925591"/>
    <lineage>
        <taxon>Bacteria</taxon>
        <taxon>Bacillati</taxon>
        <taxon>Cyanobacteriota</taxon>
        <taxon>Cyanophyceae</taxon>
        <taxon>Desertifilales</taxon>
        <taxon>Desertifilaceae</taxon>
        <taxon>Roseofilum</taxon>
    </lineage>
</organism>
<dbReference type="SMART" id="SM00448">
    <property type="entry name" value="REC"/>
    <property type="match status" value="1"/>
</dbReference>
<reference evidence="4" key="1">
    <citation type="submission" date="2016-10" db="EMBL/GenBank/DDBJ databases">
        <title>CRISPR-Cas defence system in Roseofilum reptotaenium: evidence of a bacteriophage-cyanobacterium arms race in the coral black band disease.</title>
        <authorList>
            <person name="Buerger P."/>
            <person name="Wood-Charlson E.M."/>
            <person name="Weynberg K.D."/>
            <person name="Willis B."/>
            <person name="Van Oppen M.J."/>
        </authorList>
    </citation>
    <scope>NUCLEOTIDE SEQUENCE [LARGE SCALE GENOMIC DNA]</scope>
    <source>
        <strain evidence="4">AO1-A</strain>
    </source>
</reference>
<sequence>MTNKRIVVIDDDDGVREIIQISLEAAAGWDVIPASSGQEGIEQAASQQPDAILLDMMMPGMDGKATYQALQANPLTQNIPTILLTAKAKNSEKQQFIEDLGVTGVITKPFDAMGLVQQICWLLNWSEI</sequence>
<dbReference type="InterPro" id="IPR050595">
    <property type="entry name" value="Bact_response_regulator"/>
</dbReference>
<dbReference type="Pfam" id="PF00072">
    <property type="entry name" value="Response_reg"/>
    <property type="match status" value="1"/>
</dbReference>
<feature type="modified residue" description="4-aspartylphosphate" evidence="2">
    <location>
        <position position="55"/>
    </location>
</feature>
<dbReference type="STRING" id="1925591.BI308_18085"/>
<dbReference type="AlphaFoldDB" id="A0A1L9QNL5"/>
<evidence type="ECO:0000259" key="3">
    <source>
        <dbReference type="PROSITE" id="PS50110"/>
    </source>
</evidence>
<evidence type="ECO:0000313" key="5">
    <source>
        <dbReference type="Proteomes" id="UP000183940"/>
    </source>
</evidence>
<keyword evidence="1 2" id="KW-0597">Phosphoprotein</keyword>
<dbReference type="InterPro" id="IPR011006">
    <property type="entry name" value="CheY-like_superfamily"/>
</dbReference>
<comment type="caution">
    <text evidence="4">The sequence shown here is derived from an EMBL/GenBank/DDBJ whole genome shotgun (WGS) entry which is preliminary data.</text>
</comment>
<evidence type="ECO:0000256" key="2">
    <source>
        <dbReference type="PROSITE-ProRule" id="PRU00169"/>
    </source>
</evidence>
<dbReference type="Proteomes" id="UP000183940">
    <property type="component" value="Unassembled WGS sequence"/>
</dbReference>
<gene>
    <name evidence="4" type="ORF">BI308_18085</name>
</gene>
<name>A0A1L9QNL5_9CYAN</name>
<protein>
    <submittedName>
        <fullName evidence="4">Two-component system response regulator</fullName>
    </submittedName>
</protein>
<dbReference type="Gene3D" id="3.40.50.2300">
    <property type="match status" value="1"/>
</dbReference>
<dbReference type="EMBL" id="MLAW01000036">
    <property type="protein sequence ID" value="OJJ24177.1"/>
    <property type="molecule type" value="Genomic_DNA"/>
</dbReference>
<proteinExistence type="predicted"/>
<dbReference type="GO" id="GO:0000160">
    <property type="term" value="P:phosphorelay signal transduction system"/>
    <property type="evidence" value="ECO:0007669"/>
    <property type="project" value="InterPro"/>
</dbReference>
<accession>A0A1L9QNL5</accession>
<dbReference type="CDD" id="cd17552">
    <property type="entry name" value="REC_RR468-like"/>
    <property type="match status" value="1"/>
</dbReference>
<dbReference type="PROSITE" id="PS50110">
    <property type="entry name" value="RESPONSE_REGULATORY"/>
    <property type="match status" value="1"/>
</dbReference>
<dbReference type="PANTHER" id="PTHR44591">
    <property type="entry name" value="STRESS RESPONSE REGULATOR PROTEIN 1"/>
    <property type="match status" value="1"/>
</dbReference>
<evidence type="ECO:0000313" key="4">
    <source>
        <dbReference type="EMBL" id="OJJ24177.1"/>
    </source>
</evidence>
<feature type="domain" description="Response regulatory" evidence="3">
    <location>
        <begin position="5"/>
        <end position="123"/>
    </location>
</feature>
<evidence type="ECO:0000256" key="1">
    <source>
        <dbReference type="ARBA" id="ARBA00022553"/>
    </source>
</evidence>
<dbReference type="InterPro" id="IPR001789">
    <property type="entry name" value="Sig_transdc_resp-reg_receiver"/>
</dbReference>
<keyword evidence="5" id="KW-1185">Reference proteome</keyword>